<gene>
    <name evidence="3" type="ORF">GCM10010140_72850</name>
</gene>
<keyword evidence="2" id="KW-0812">Transmembrane</keyword>
<evidence type="ECO:0000256" key="2">
    <source>
        <dbReference type="SAM" id="Phobius"/>
    </source>
</evidence>
<keyword evidence="4" id="KW-1185">Reference proteome</keyword>
<comment type="caution">
    <text evidence="3">The sequence shown here is derived from an EMBL/GenBank/DDBJ whole genome shotgun (WGS) entry which is preliminary data.</text>
</comment>
<evidence type="ECO:0000313" key="4">
    <source>
        <dbReference type="Proteomes" id="UP000611554"/>
    </source>
</evidence>
<evidence type="ECO:0000313" key="3">
    <source>
        <dbReference type="EMBL" id="GGQ32181.1"/>
    </source>
</evidence>
<dbReference type="RefSeq" id="WP_189250965.1">
    <property type="nucleotide sequence ID" value="NZ_BMQJ01000030.1"/>
</dbReference>
<keyword evidence="2" id="KW-0472">Membrane</keyword>
<feature type="transmembrane region" description="Helical" evidence="2">
    <location>
        <begin position="12"/>
        <end position="28"/>
    </location>
</feature>
<evidence type="ECO:0000256" key="1">
    <source>
        <dbReference type="SAM" id="MobiDB-lite"/>
    </source>
</evidence>
<keyword evidence="2" id="KW-1133">Transmembrane helix</keyword>
<evidence type="ECO:0008006" key="5">
    <source>
        <dbReference type="Google" id="ProtNLM"/>
    </source>
</evidence>
<sequence>MNIVKNTTRAYGLYALVFVAAWVGALALGMPGHILILLAIVAACPLVMLLMMGSMRGDRGDGRTGLISAGSGNRRPGPHGSTSWVPWPSWRR</sequence>
<protein>
    <recommendedName>
        <fullName evidence="5">DUF2933 domain-containing protein</fullName>
    </recommendedName>
</protein>
<feature type="transmembrane region" description="Helical" evidence="2">
    <location>
        <begin position="34"/>
        <end position="53"/>
    </location>
</feature>
<dbReference type="Proteomes" id="UP000611554">
    <property type="component" value="Unassembled WGS sequence"/>
</dbReference>
<name>A0ABQ2RL62_9ACTN</name>
<organism evidence="3 4">
    <name type="scientific">Streptosporangium pseudovulgare</name>
    <dbReference type="NCBI Taxonomy" id="35765"/>
    <lineage>
        <taxon>Bacteria</taxon>
        <taxon>Bacillati</taxon>
        <taxon>Actinomycetota</taxon>
        <taxon>Actinomycetes</taxon>
        <taxon>Streptosporangiales</taxon>
        <taxon>Streptosporangiaceae</taxon>
        <taxon>Streptosporangium</taxon>
    </lineage>
</organism>
<proteinExistence type="predicted"/>
<reference evidence="4" key="1">
    <citation type="journal article" date="2019" name="Int. J. Syst. Evol. Microbiol.">
        <title>The Global Catalogue of Microorganisms (GCM) 10K type strain sequencing project: providing services to taxonomists for standard genome sequencing and annotation.</title>
        <authorList>
            <consortium name="The Broad Institute Genomics Platform"/>
            <consortium name="The Broad Institute Genome Sequencing Center for Infectious Disease"/>
            <person name="Wu L."/>
            <person name="Ma J."/>
        </authorList>
    </citation>
    <scope>NUCLEOTIDE SEQUENCE [LARGE SCALE GENOMIC DNA]</scope>
    <source>
        <strain evidence="4">JCM 3115</strain>
    </source>
</reference>
<accession>A0ABQ2RL62</accession>
<dbReference type="EMBL" id="BMQJ01000030">
    <property type="protein sequence ID" value="GGQ32181.1"/>
    <property type="molecule type" value="Genomic_DNA"/>
</dbReference>
<feature type="region of interest" description="Disordered" evidence="1">
    <location>
        <begin position="61"/>
        <end position="92"/>
    </location>
</feature>